<dbReference type="RefSeq" id="WP_084197866.1">
    <property type="nucleotide sequence ID" value="NZ_BMYL01000004.1"/>
</dbReference>
<dbReference type="InterPro" id="IPR050109">
    <property type="entry name" value="HTH-type_TetR-like_transc_reg"/>
</dbReference>
<evidence type="ECO:0000313" key="6">
    <source>
        <dbReference type="EMBL" id="PLW85005.1"/>
    </source>
</evidence>
<dbReference type="Pfam" id="PF00440">
    <property type="entry name" value="TetR_N"/>
    <property type="match status" value="1"/>
</dbReference>
<reference evidence="6 7" key="1">
    <citation type="submission" date="2018-01" db="EMBL/GenBank/DDBJ databases">
        <title>The draft genome sequence of Halioglobus japonicus S1-36.</title>
        <authorList>
            <person name="Du Z.-J."/>
            <person name="Shi M.-J."/>
        </authorList>
    </citation>
    <scope>NUCLEOTIDE SEQUENCE [LARGE SCALE GENOMIC DNA]</scope>
    <source>
        <strain evidence="6 7">S1-36</strain>
    </source>
</reference>
<dbReference type="SUPFAM" id="SSF46689">
    <property type="entry name" value="Homeodomain-like"/>
    <property type="match status" value="1"/>
</dbReference>
<keyword evidence="2 4" id="KW-0238">DNA-binding</keyword>
<dbReference type="GO" id="GO:0000976">
    <property type="term" value="F:transcription cis-regulatory region binding"/>
    <property type="evidence" value="ECO:0007669"/>
    <property type="project" value="TreeGrafter"/>
</dbReference>
<feature type="domain" description="HTH tetR-type" evidence="5">
    <location>
        <begin position="15"/>
        <end position="75"/>
    </location>
</feature>
<dbReference type="PANTHER" id="PTHR30055">
    <property type="entry name" value="HTH-TYPE TRANSCRIPTIONAL REGULATOR RUTR"/>
    <property type="match status" value="1"/>
</dbReference>
<evidence type="ECO:0000313" key="7">
    <source>
        <dbReference type="Proteomes" id="UP000235162"/>
    </source>
</evidence>
<keyword evidence="1" id="KW-0805">Transcription regulation</keyword>
<keyword evidence="7" id="KW-1185">Reference proteome</keyword>
<dbReference type="AlphaFoldDB" id="A0AAP8SLY3"/>
<evidence type="ECO:0000259" key="5">
    <source>
        <dbReference type="PROSITE" id="PS50977"/>
    </source>
</evidence>
<proteinExistence type="predicted"/>
<keyword evidence="3" id="KW-0804">Transcription</keyword>
<dbReference type="EMBL" id="PKUR01000004">
    <property type="protein sequence ID" value="PLW85005.1"/>
    <property type="molecule type" value="Genomic_DNA"/>
</dbReference>
<dbReference type="KEGG" id="hja:BST95_01555"/>
<evidence type="ECO:0000256" key="3">
    <source>
        <dbReference type="ARBA" id="ARBA00023163"/>
    </source>
</evidence>
<evidence type="ECO:0000256" key="1">
    <source>
        <dbReference type="ARBA" id="ARBA00023015"/>
    </source>
</evidence>
<dbReference type="InterPro" id="IPR009057">
    <property type="entry name" value="Homeodomain-like_sf"/>
</dbReference>
<gene>
    <name evidence="6" type="ORF">C0029_15820</name>
</gene>
<name>A0AAP8SLY3_9GAMM</name>
<organism evidence="6 7">
    <name type="scientific">Halioglobus japonicus</name>
    <dbReference type="NCBI Taxonomy" id="930805"/>
    <lineage>
        <taxon>Bacteria</taxon>
        <taxon>Pseudomonadati</taxon>
        <taxon>Pseudomonadota</taxon>
        <taxon>Gammaproteobacteria</taxon>
        <taxon>Cellvibrionales</taxon>
        <taxon>Halieaceae</taxon>
        <taxon>Halioglobus</taxon>
    </lineage>
</organism>
<evidence type="ECO:0000256" key="2">
    <source>
        <dbReference type="ARBA" id="ARBA00023125"/>
    </source>
</evidence>
<evidence type="ECO:0000256" key="4">
    <source>
        <dbReference type="PROSITE-ProRule" id="PRU00335"/>
    </source>
</evidence>
<feature type="DNA-binding region" description="H-T-H motif" evidence="4">
    <location>
        <begin position="38"/>
        <end position="57"/>
    </location>
</feature>
<dbReference type="InterPro" id="IPR001647">
    <property type="entry name" value="HTH_TetR"/>
</dbReference>
<comment type="caution">
    <text evidence="6">The sequence shown here is derived from an EMBL/GenBank/DDBJ whole genome shotgun (WGS) entry which is preliminary data.</text>
</comment>
<sequence length="203" mass="22727">MTAQRQHESMSRTQQATREKILHAAWNLLDVEDQESVNMMDIAKGAGIGRATLYRYYETKEFIIRDLTLEWGRRFSAKLFAQPLDGVTVGERICYIVRSILVEAYAHPHIIRAALPVIVAKNESMSGSRSGIRSLLPGLVEPVIADIKIVEKEKCLAATHRLLLGSLYMVNSGSDSISISMDTISFTLRKLLGERAWQRALPG</sequence>
<dbReference type="Gene3D" id="1.10.357.10">
    <property type="entry name" value="Tetracycline Repressor, domain 2"/>
    <property type="match status" value="1"/>
</dbReference>
<dbReference type="PANTHER" id="PTHR30055:SF234">
    <property type="entry name" value="HTH-TYPE TRANSCRIPTIONAL REGULATOR BETI"/>
    <property type="match status" value="1"/>
</dbReference>
<accession>A0AAP8SLY3</accession>
<dbReference type="PROSITE" id="PS50977">
    <property type="entry name" value="HTH_TETR_2"/>
    <property type="match status" value="1"/>
</dbReference>
<dbReference type="Proteomes" id="UP000235162">
    <property type="component" value="Unassembled WGS sequence"/>
</dbReference>
<protein>
    <submittedName>
        <fullName evidence="6">TetR/AcrR family transcriptional regulator</fullName>
    </submittedName>
</protein>
<dbReference type="GO" id="GO:0003700">
    <property type="term" value="F:DNA-binding transcription factor activity"/>
    <property type="evidence" value="ECO:0007669"/>
    <property type="project" value="TreeGrafter"/>
</dbReference>